<accession>A0AA39V414</accession>
<protein>
    <recommendedName>
        <fullName evidence="5">Tat pathway signal sequence</fullName>
    </recommendedName>
</protein>
<organism evidence="3 4">
    <name type="scientific">Cladonia borealis</name>
    <dbReference type="NCBI Taxonomy" id="184061"/>
    <lineage>
        <taxon>Eukaryota</taxon>
        <taxon>Fungi</taxon>
        <taxon>Dikarya</taxon>
        <taxon>Ascomycota</taxon>
        <taxon>Pezizomycotina</taxon>
        <taxon>Lecanoromycetes</taxon>
        <taxon>OSLEUM clade</taxon>
        <taxon>Lecanoromycetidae</taxon>
        <taxon>Lecanorales</taxon>
        <taxon>Lecanorineae</taxon>
        <taxon>Cladoniaceae</taxon>
        <taxon>Cladonia</taxon>
    </lineage>
</organism>
<keyword evidence="2" id="KW-0472">Membrane</keyword>
<dbReference type="EMBL" id="JAFEKC020000015">
    <property type="protein sequence ID" value="KAK0510644.1"/>
    <property type="molecule type" value="Genomic_DNA"/>
</dbReference>
<dbReference type="InterPro" id="IPR021765">
    <property type="entry name" value="UstYa-like"/>
</dbReference>
<gene>
    <name evidence="3" type="ORF">JMJ35_007076</name>
</gene>
<proteinExistence type="inferred from homology"/>
<dbReference type="Pfam" id="PF11807">
    <property type="entry name" value="UstYa"/>
    <property type="match status" value="1"/>
</dbReference>
<dbReference type="AlphaFoldDB" id="A0AA39V414"/>
<dbReference type="Proteomes" id="UP001166286">
    <property type="component" value="Unassembled WGS sequence"/>
</dbReference>
<evidence type="ECO:0000313" key="4">
    <source>
        <dbReference type="Proteomes" id="UP001166286"/>
    </source>
</evidence>
<evidence type="ECO:0008006" key="5">
    <source>
        <dbReference type="Google" id="ProtNLM"/>
    </source>
</evidence>
<evidence type="ECO:0000313" key="3">
    <source>
        <dbReference type="EMBL" id="KAK0510644.1"/>
    </source>
</evidence>
<reference evidence="3" key="1">
    <citation type="submission" date="2023-03" db="EMBL/GenBank/DDBJ databases">
        <title>Complete genome of Cladonia borealis.</title>
        <authorList>
            <person name="Park H."/>
        </authorList>
    </citation>
    <scope>NUCLEOTIDE SEQUENCE</scope>
    <source>
        <strain evidence="3">ANT050790</strain>
    </source>
</reference>
<name>A0AA39V414_9LECA</name>
<comment type="similarity">
    <text evidence="1">Belongs to the ustYa family.</text>
</comment>
<keyword evidence="2" id="KW-0812">Transmembrane</keyword>
<dbReference type="PANTHER" id="PTHR33365">
    <property type="entry name" value="YALI0B05434P"/>
    <property type="match status" value="1"/>
</dbReference>
<keyword evidence="2" id="KW-1133">Transmembrane helix</keyword>
<dbReference type="GO" id="GO:0043386">
    <property type="term" value="P:mycotoxin biosynthetic process"/>
    <property type="evidence" value="ECO:0007669"/>
    <property type="project" value="InterPro"/>
</dbReference>
<comment type="caution">
    <text evidence="3">The sequence shown here is derived from an EMBL/GenBank/DDBJ whole genome shotgun (WGS) entry which is preliminary data.</text>
</comment>
<sequence length="333" mass="38352">MFSRLFNSASRTAKYQPMQMENRDVKLNLLETTCRSSLKADTFCHQCSSARKKPQWGSWGIGLYIVLTILNGLFIWGARDVFYFHHMPLARSTKYHLKATSNHSPAFDALDMRLQSTVFNGSLFSLNTSGIFRQHPSPEVDAAWESITRVPNFLVDREDIEKVGKDPSLVVKAPAAWNVGEKYLAALEGHHTMHCLNEVRREVYSDYYFGPTESRHPLRWVHIAHCLDIIRQSLMCSVSVDLITSNWVETQKSPYPDFNVAHQCRDFDAIMQWAQEQQADAQYLERLADIREPPPDALILPMDPGYYELLPALIRYNREHPEHKGHHGATQHR</sequence>
<evidence type="ECO:0000256" key="2">
    <source>
        <dbReference type="SAM" id="Phobius"/>
    </source>
</evidence>
<keyword evidence="4" id="KW-1185">Reference proteome</keyword>
<evidence type="ECO:0000256" key="1">
    <source>
        <dbReference type="ARBA" id="ARBA00035112"/>
    </source>
</evidence>
<feature type="transmembrane region" description="Helical" evidence="2">
    <location>
        <begin position="56"/>
        <end position="78"/>
    </location>
</feature>
<dbReference type="PANTHER" id="PTHR33365:SF14">
    <property type="entry name" value="TAT PATHWAY SIGNAL SEQUENCE"/>
    <property type="match status" value="1"/>
</dbReference>